<proteinExistence type="predicted"/>
<accession>X0S9K5</accession>
<protein>
    <submittedName>
        <fullName evidence="1">Uncharacterized protein</fullName>
    </submittedName>
</protein>
<organism evidence="1">
    <name type="scientific">marine sediment metagenome</name>
    <dbReference type="NCBI Taxonomy" id="412755"/>
    <lineage>
        <taxon>unclassified sequences</taxon>
        <taxon>metagenomes</taxon>
        <taxon>ecological metagenomes</taxon>
    </lineage>
</organism>
<dbReference type="AlphaFoldDB" id="X0S9K5"/>
<gene>
    <name evidence="1" type="ORF">S01H1_05991</name>
</gene>
<comment type="caution">
    <text evidence="1">The sequence shown here is derived from an EMBL/GenBank/DDBJ whole genome shotgun (WGS) entry which is preliminary data.</text>
</comment>
<sequence>MKLKVPMEQPFREHPCNHMQLVAGDYVPGLAEVCNKLGIGYKIQDKDLEYEKVIWIELT</sequence>
<reference evidence="1" key="1">
    <citation type="journal article" date="2014" name="Front. Microbiol.">
        <title>High frequency of phylogenetically diverse reductive dehalogenase-homologous genes in deep subseafloor sedimentary metagenomes.</title>
        <authorList>
            <person name="Kawai M."/>
            <person name="Futagami T."/>
            <person name="Toyoda A."/>
            <person name="Takaki Y."/>
            <person name="Nishi S."/>
            <person name="Hori S."/>
            <person name="Arai W."/>
            <person name="Tsubouchi T."/>
            <person name="Morono Y."/>
            <person name="Uchiyama I."/>
            <person name="Ito T."/>
            <person name="Fujiyama A."/>
            <person name="Inagaki F."/>
            <person name="Takami H."/>
        </authorList>
    </citation>
    <scope>NUCLEOTIDE SEQUENCE</scope>
    <source>
        <strain evidence="1">Expedition CK06-06</strain>
    </source>
</reference>
<dbReference type="EMBL" id="BARS01003111">
    <property type="protein sequence ID" value="GAF77728.1"/>
    <property type="molecule type" value="Genomic_DNA"/>
</dbReference>
<name>X0S9K5_9ZZZZ</name>
<evidence type="ECO:0000313" key="1">
    <source>
        <dbReference type="EMBL" id="GAF77728.1"/>
    </source>
</evidence>